<dbReference type="Pfam" id="PF00535">
    <property type="entry name" value="Glycos_transf_2"/>
    <property type="match status" value="1"/>
</dbReference>
<dbReference type="InterPro" id="IPR001173">
    <property type="entry name" value="Glyco_trans_2-like"/>
</dbReference>
<dbReference type="Proteomes" id="UP000477651">
    <property type="component" value="Unassembled WGS sequence"/>
</dbReference>
<keyword evidence="3" id="KW-1185">Reference proteome</keyword>
<evidence type="ECO:0000313" key="2">
    <source>
        <dbReference type="EMBL" id="NEN76108.1"/>
    </source>
</evidence>
<dbReference type="GO" id="GO:0016740">
    <property type="term" value="F:transferase activity"/>
    <property type="evidence" value="ECO:0007669"/>
    <property type="project" value="UniProtKB-KW"/>
</dbReference>
<evidence type="ECO:0000259" key="1">
    <source>
        <dbReference type="Pfam" id="PF00535"/>
    </source>
</evidence>
<dbReference type="CDD" id="cd00761">
    <property type="entry name" value="Glyco_tranf_GTA_type"/>
    <property type="match status" value="1"/>
</dbReference>
<sequence>MTSVAVITATIGRESLLRAVQSVKAQTYPCKHYIFVDGEQYFSAVQQLLHSPIYSDVTIIYLPMNTGANNMFNSSINAVAPFLVKEDIICYLDDDNWYDAHHIEQLVRCHQQDTTLDVAYSLRKFIDPQGNFICNDDFESIGLYGIHNHQSCHFKFIYQCQEVQVTMPLPFCGIDANCYSIK</sequence>
<evidence type="ECO:0000313" key="3">
    <source>
        <dbReference type="Proteomes" id="UP000477651"/>
    </source>
</evidence>
<protein>
    <submittedName>
        <fullName evidence="2">Glycosyltransferase family 2 protein</fullName>
    </submittedName>
</protein>
<dbReference type="AlphaFoldDB" id="A0A6L9Y8E6"/>
<dbReference type="RefSeq" id="WP_163764610.1">
    <property type="nucleotide sequence ID" value="NZ_JAAGYR010000013.1"/>
</dbReference>
<accession>A0A6L9Y8E6</accession>
<gene>
    <name evidence="2" type="ORF">F9B74_07205</name>
</gene>
<feature type="domain" description="Glycosyltransferase 2-like" evidence="1">
    <location>
        <begin position="7"/>
        <end position="131"/>
    </location>
</feature>
<comment type="caution">
    <text evidence="2">The sequence shown here is derived from an EMBL/GenBank/DDBJ whole genome shotgun (WGS) entry which is preliminary data.</text>
</comment>
<name>A0A6L9Y8E6_9BURK</name>
<proteinExistence type="predicted"/>
<dbReference type="InterPro" id="IPR029044">
    <property type="entry name" value="Nucleotide-diphossugar_trans"/>
</dbReference>
<keyword evidence="2" id="KW-0808">Transferase</keyword>
<organism evidence="2 3">
    <name type="scientific">Pelistega ratti</name>
    <dbReference type="NCBI Taxonomy" id="2652177"/>
    <lineage>
        <taxon>Bacteria</taxon>
        <taxon>Pseudomonadati</taxon>
        <taxon>Pseudomonadota</taxon>
        <taxon>Betaproteobacteria</taxon>
        <taxon>Burkholderiales</taxon>
        <taxon>Alcaligenaceae</taxon>
        <taxon>Pelistega</taxon>
    </lineage>
</organism>
<reference evidence="2 3" key="1">
    <citation type="submission" date="2020-02" db="EMBL/GenBank/DDBJ databases">
        <title>Pelistega sp. NLN82 were isolated from wild rodents of the Hainan Island.</title>
        <authorList>
            <person name="Niu N."/>
            <person name="Zhou J."/>
        </authorList>
    </citation>
    <scope>NUCLEOTIDE SEQUENCE [LARGE SCALE GENOMIC DNA]</scope>
    <source>
        <strain evidence="2 3">NLN82</strain>
    </source>
</reference>
<dbReference type="Gene3D" id="3.90.550.10">
    <property type="entry name" value="Spore Coat Polysaccharide Biosynthesis Protein SpsA, Chain A"/>
    <property type="match status" value="1"/>
</dbReference>
<dbReference type="SUPFAM" id="SSF53448">
    <property type="entry name" value="Nucleotide-diphospho-sugar transferases"/>
    <property type="match status" value="1"/>
</dbReference>
<dbReference type="EMBL" id="JAAGYR010000013">
    <property type="protein sequence ID" value="NEN76108.1"/>
    <property type="molecule type" value="Genomic_DNA"/>
</dbReference>